<feature type="region of interest" description="Disordered" evidence="5">
    <location>
        <begin position="515"/>
        <end position="550"/>
    </location>
</feature>
<sequence>MKTPKSFKSTEKSLVPVVAEADDDESIFLGQDGLINGPSRVKVWQQTIYVQFCSSAFSILVRPAKYKTWFRATTSLYNFSRQSKSNPTPMGEVKNGTVSGVLPSIEAFVVHYPGYPSSTTRAVETLGGIEGIIKAHSSHSNKLELRFRPDDPYSHPAFGELRPCNDLLLKISKKMSNGDDGHICADIVARVPEGYHFEGMADYQHVVAVHADAAKQRKKRKRQWGEIEDPHFEKGGLMDVDQEDVMILLPPLFSPKDVPENLVLRPPPALISKTKQDEVAQQDLKVDMEPVLAIDFNIKEIPKRVNWEEYVPQGSDQWEWQMVVSKLFDERPIWPKESLTERLLDKGLSFTVEMLRRLLSRIAYYFSSGPFLRFWIRKGYDPRKDPDSCIYQRIDFRVPQPLRSYCDANAAKGLKHRWEDICEFRVFPYKFQTSLQFFELADDYIQQEIKKPVTQTTCTFGAGWFSDHMLNCLRQRLMVRFLSIFPKPGAENLLRAASEKFEKLKKGRIKVALKPGEESPLANAETTRDEDNEEPNNVEDDEEDEVDNAEEELDAYEALDLAEEDGEMSLQTQSYLNMENISRTHLQELFDSFPSTEAGADDIRDANTSDEEYQIYEPDSDGNYSDDDDR</sequence>
<organism evidence="8 9">
    <name type="scientific">Carpinus fangiana</name>
    <dbReference type="NCBI Taxonomy" id="176857"/>
    <lineage>
        <taxon>Eukaryota</taxon>
        <taxon>Viridiplantae</taxon>
        <taxon>Streptophyta</taxon>
        <taxon>Embryophyta</taxon>
        <taxon>Tracheophyta</taxon>
        <taxon>Spermatophyta</taxon>
        <taxon>Magnoliopsida</taxon>
        <taxon>eudicotyledons</taxon>
        <taxon>Gunneridae</taxon>
        <taxon>Pentapetalae</taxon>
        <taxon>rosids</taxon>
        <taxon>fabids</taxon>
        <taxon>Fagales</taxon>
        <taxon>Betulaceae</taxon>
        <taxon>Carpinus</taxon>
    </lineage>
</organism>
<dbReference type="PANTHER" id="PTHR13230:SF5">
    <property type="entry name" value="GENERAL TRANSCRIPTION FACTOR 3C POLYPEPTIDE 5"/>
    <property type="match status" value="1"/>
</dbReference>
<dbReference type="InterPro" id="IPR042536">
    <property type="entry name" value="TFIIIC_tauA_Sfc1"/>
</dbReference>
<dbReference type="GO" id="GO:0001002">
    <property type="term" value="F:RNA polymerase III type 1 promoter sequence-specific DNA binding"/>
    <property type="evidence" value="ECO:0007669"/>
    <property type="project" value="TreeGrafter"/>
</dbReference>
<evidence type="ECO:0000313" key="8">
    <source>
        <dbReference type="EMBL" id="KAE8022734.1"/>
    </source>
</evidence>
<evidence type="ECO:0000259" key="7">
    <source>
        <dbReference type="Pfam" id="PF17682"/>
    </source>
</evidence>
<dbReference type="AlphaFoldDB" id="A0A5N6R2B5"/>
<evidence type="ECO:0000256" key="5">
    <source>
        <dbReference type="SAM" id="MobiDB-lite"/>
    </source>
</evidence>
<dbReference type="OrthoDB" id="5598268at2759"/>
<keyword evidence="9" id="KW-1185">Reference proteome</keyword>
<dbReference type="InterPro" id="IPR019136">
    <property type="entry name" value="TF_IIIC_su-5_HTH"/>
</dbReference>
<dbReference type="Pfam" id="PF09734">
    <property type="entry name" value="Tau95"/>
    <property type="match status" value="1"/>
</dbReference>
<evidence type="ECO:0000259" key="6">
    <source>
        <dbReference type="Pfam" id="PF09734"/>
    </source>
</evidence>
<name>A0A5N6R2B5_9ROSI</name>
<dbReference type="GO" id="GO:0006384">
    <property type="term" value="P:transcription initiation at RNA polymerase III promoter"/>
    <property type="evidence" value="ECO:0007669"/>
    <property type="project" value="InterPro"/>
</dbReference>
<evidence type="ECO:0000256" key="3">
    <source>
        <dbReference type="ARBA" id="ARBA00023163"/>
    </source>
</evidence>
<feature type="domain" description="Transcription factor IIIC subunit Tfc1/Sfc1 triple barrel" evidence="7">
    <location>
        <begin position="109"/>
        <end position="205"/>
    </location>
</feature>
<dbReference type="EMBL" id="CM017323">
    <property type="protein sequence ID" value="KAE8022734.1"/>
    <property type="molecule type" value="Genomic_DNA"/>
</dbReference>
<gene>
    <name evidence="8" type="ORF">FH972_008512</name>
</gene>
<accession>A0A5N6R2B5</accession>
<feature type="compositionally biased region" description="Acidic residues" evidence="5">
    <location>
        <begin position="528"/>
        <end position="550"/>
    </location>
</feature>
<comment type="subcellular location">
    <subcellularLocation>
        <location evidence="1">Nucleus</location>
    </subcellularLocation>
</comment>
<dbReference type="GO" id="GO:0005634">
    <property type="term" value="C:nucleus"/>
    <property type="evidence" value="ECO:0007669"/>
    <property type="project" value="UniProtKB-SubCell"/>
</dbReference>
<dbReference type="Proteomes" id="UP000327013">
    <property type="component" value="Chromosome 3"/>
</dbReference>
<proteinExistence type="predicted"/>
<dbReference type="PANTHER" id="PTHR13230">
    <property type="entry name" value="GENERAL TRANSCRIPTION FACTOR IIIC, POLYPEPTIDE 5"/>
    <property type="match status" value="1"/>
</dbReference>
<evidence type="ECO:0008006" key="10">
    <source>
        <dbReference type="Google" id="ProtNLM"/>
    </source>
</evidence>
<keyword evidence="2" id="KW-0238">DNA-binding</keyword>
<evidence type="ECO:0000313" key="9">
    <source>
        <dbReference type="Proteomes" id="UP000327013"/>
    </source>
</evidence>
<dbReference type="Pfam" id="PF17682">
    <property type="entry name" value="Tau95_N"/>
    <property type="match status" value="1"/>
</dbReference>
<feature type="compositionally biased region" description="Acidic residues" evidence="5">
    <location>
        <begin position="608"/>
        <end position="630"/>
    </location>
</feature>
<evidence type="ECO:0000256" key="1">
    <source>
        <dbReference type="ARBA" id="ARBA00004123"/>
    </source>
</evidence>
<dbReference type="FunFam" id="3.30.200.160:FF:000002">
    <property type="entry name" value="Transcription factor IIIC, subunit 5"/>
    <property type="match status" value="1"/>
</dbReference>
<feature type="domain" description="Transcription factor IIIC subunit 5 HTH" evidence="6">
    <location>
        <begin position="247"/>
        <end position="397"/>
    </location>
</feature>
<reference evidence="8 9" key="1">
    <citation type="submission" date="2019-06" db="EMBL/GenBank/DDBJ databases">
        <title>A chromosomal-level reference genome of Carpinus fangiana (Coryloideae, Betulaceae).</title>
        <authorList>
            <person name="Yang X."/>
            <person name="Wang Z."/>
            <person name="Zhang L."/>
            <person name="Hao G."/>
            <person name="Liu J."/>
            <person name="Yang Y."/>
        </authorList>
    </citation>
    <scope>NUCLEOTIDE SEQUENCE [LARGE SCALE GENOMIC DNA]</scope>
    <source>
        <strain evidence="8">Cfa_2016G</strain>
        <tissue evidence="8">Leaf</tissue>
    </source>
</reference>
<dbReference type="InterPro" id="IPR041499">
    <property type="entry name" value="Tfc1/Sfc1_N"/>
</dbReference>
<dbReference type="Gene3D" id="3.30.200.160">
    <property type="entry name" value="TFIIIC, subcomplex tauA, subunit Sfc1, barrel domain"/>
    <property type="match status" value="1"/>
</dbReference>
<feature type="region of interest" description="Disordered" evidence="5">
    <location>
        <begin position="592"/>
        <end position="630"/>
    </location>
</feature>
<dbReference type="GO" id="GO:0001003">
    <property type="term" value="F:RNA polymerase III type 2 promoter sequence-specific DNA binding"/>
    <property type="evidence" value="ECO:0007669"/>
    <property type="project" value="TreeGrafter"/>
</dbReference>
<keyword evidence="3" id="KW-0804">Transcription</keyword>
<evidence type="ECO:0000256" key="4">
    <source>
        <dbReference type="ARBA" id="ARBA00023242"/>
    </source>
</evidence>
<protein>
    <recommendedName>
        <fullName evidence="10">Transcription factor IIIC subunit 5 HTH domain-containing protein</fullName>
    </recommendedName>
</protein>
<keyword evidence="4" id="KW-0539">Nucleus</keyword>
<evidence type="ECO:0000256" key="2">
    <source>
        <dbReference type="ARBA" id="ARBA00023125"/>
    </source>
</evidence>
<dbReference type="GO" id="GO:0000127">
    <property type="term" value="C:transcription factor TFIIIC complex"/>
    <property type="evidence" value="ECO:0007669"/>
    <property type="project" value="InterPro"/>
</dbReference>
<dbReference type="InterPro" id="IPR040454">
    <property type="entry name" value="TF_IIIC_Tfc1/Sfc1"/>
</dbReference>